<evidence type="ECO:0008006" key="3">
    <source>
        <dbReference type="Google" id="ProtNLM"/>
    </source>
</evidence>
<dbReference type="EMBL" id="JADKYB010000013">
    <property type="protein sequence ID" value="MBM9507571.1"/>
    <property type="molecule type" value="Genomic_DNA"/>
</dbReference>
<gene>
    <name evidence="1" type="ORF">ITX44_24115</name>
</gene>
<sequence>MRISPAAGPPDRSALDPWTTAAATAAVAVSVVVTVLASNAGAGGVRAYPVGDDGGAATSVAAESHPVGRVSRSTVYQPFSRAGFSLDVPSTWQRTERAGYAGFADRLDVATVEWAAAKGPLTVNGATTKEIPALATQARTFTLQAVAQVRRPAGTALEMVYLQGGAPDLVTGKVVIHAVERYVFFHDGTRVTVTLAGPEGADNSAAWLRITDSLRWVH</sequence>
<keyword evidence="2" id="KW-1185">Reference proteome</keyword>
<accession>A0ABS2TX73</accession>
<dbReference type="RefSeq" id="WP_205359428.1">
    <property type="nucleotide sequence ID" value="NZ_JADKYB010000013.1"/>
</dbReference>
<evidence type="ECO:0000313" key="1">
    <source>
        <dbReference type="EMBL" id="MBM9507571.1"/>
    </source>
</evidence>
<dbReference type="Proteomes" id="UP000749040">
    <property type="component" value="Unassembled WGS sequence"/>
</dbReference>
<proteinExistence type="predicted"/>
<protein>
    <recommendedName>
        <fullName evidence="3">Lipoprotein LpqN</fullName>
    </recommendedName>
</protein>
<name>A0ABS2TX73_9ACTN</name>
<comment type="caution">
    <text evidence="1">The sequence shown here is derived from an EMBL/GenBank/DDBJ whole genome shotgun (WGS) entry which is preliminary data.</text>
</comment>
<reference evidence="1 2" key="1">
    <citation type="submission" date="2021-01" db="EMBL/GenBank/DDBJ databases">
        <title>Streptomyces acididurans sp. nov., isolated from a peat swamp forest soil.</title>
        <authorList>
            <person name="Chantavorakit T."/>
            <person name="Duangmal K."/>
        </authorList>
    </citation>
    <scope>NUCLEOTIDE SEQUENCE [LARGE SCALE GENOMIC DNA]</scope>
    <source>
        <strain evidence="1 2">KK5PA1</strain>
    </source>
</reference>
<organism evidence="1 2">
    <name type="scientific">Actinacidiphila acididurans</name>
    <dbReference type="NCBI Taxonomy" id="2784346"/>
    <lineage>
        <taxon>Bacteria</taxon>
        <taxon>Bacillati</taxon>
        <taxon>Actinomycetota</taxon>
        <taxon>Actinomycetes</taxon>
        <taxon>Kitasatosporales</taxon>
        <taxon>Streptomycetaceae</taxon>
        <taxon>Actinacidiphila</taxon>
    </lineage>
</organism>
<evidence type="ECO:0000313" key="2">
    <source>
        <dbReference type="Proteomes" id="UP000749040"/>
    </source>
</evidence>